<feature type="coiled-coil region" evidence="1">
    <location>
        <begin position="4"/>
        <end position="34"/>
    </location>
</feature>
<dbReference type="Proteomes" id="UP000009168">
    <property type="component" value="Unassembled WGS sequence"/>
</dbReference>
<dbReference type="EMBL" id="GG662448">
    <property type="protein sequence ID" value="EAS04441.2"/>
    <property type="molecule type" value="Genomic_DNA"/>
</dbReference>
<sequence>MNQDDNFNQDLENLLKDLEEIDKQEAQAQVLQQKFKNMVVDDGKKKQQQTEKELVMMQNQQIHKGQQSLDTKTVQDLLKELDLLDYKLTGANQSFLNNQQSQQYNLQKSYFLGNFDKENSIIRISGQNNSKQDLQLSIIHQQLLQDHFLNNSILQNTTQNNINTNQFNHNHNNNNLQINNQTSNMDDIDQFLKQLDDNNDTLMYSSNLLNNTDVLR</sequence>
<accession>I7MIH6</accession>
<dbReference type="KEGG" id="tet:TTHERM_00616160"/>
<name>I7MIH6_TETTS</name>
<dbReference type="GeneID" id="7838877"/>
<evidence type="ECO:0000313" key="2">
    <source>
        <dbReference type="EMBL" id="EAS04441.2"/>
    </source>
</evidence>
<protein>
    <submittedName>
        <fullName evidence="2">Transcriptional regulator cudA, putative</fullName>
    </submittedName>
</protein>
<evidence type="ECO:0000313" key="3">
    <source>
        <dbReference type="Proteomes" id="UP000009168"/>
    </source>
</evidence>
<dbReference type="AlphaFoldDB" id="I7MIH6"/>
<gene>
    <name evidence="2" type="ORF">TTHERM_00616160</name>
</gene>
<dbReference type="InParanoid" id="I7MIH6"/>
<dbReference type="RefSeq" id="XP_001024686.2">
    <property type="nucleotide sequence ID" value="XM_001024686.2"/>
</dbReference>
<proteinExistence type="predicted"/>
<keyword evidence="3" id="KW-1185">Reference proteome</keyword>
<evidence type="ECO:0000256" key="1">
    <source>
        <dbReference type="SAM" id="Coils"/>
    </source>
</evidence>
<keyword evidence="1" id="KW-0175">Coiled coil</keyword>
<reference evidence="3" key="1">
    <citation type="journal article" date="2006" name="PLoS Biol.">
        <title>Macronuclear genome sequence of the ciliate Tetrahymena thermophila, a model eukaryote.</title>
        <authorList>
            <person name="Eisen J.A."/>
            <person name="Coyne R.S."/>
            <person name="Wu M."/>
            <person name="Wu D."/>
            <person name="Thiagarajan M."/>
            <person name="Wortman J.R."/>
            <person name="Badger J.H."/>
            <person name="Ren Q."/>
            <person name="Amedeo P."/>
            <person name="Jones K.M."/>
            <person name="Tallon L.J."/>
            <person name="Delcher A.L."/>
            <person name="Salzberg S.L."/>
            <person name="Silva J.C."/>
            <person name="Haas B.J."/>
            <person name="Majoros W.H."/>
            <person name="Farzad M."/>
            <person name="Carlton J.M."/>
            <person name="Smith R.K. Jr."/>
            <person name="Garg J."/>
            <person name="Pearlman R.E."/>
            <person name="Karrer K.M."/>
            <person name="Sun L."/>
            <person name="Manning G."/>
            <person name="Elde N.C."/>
            <person name="Turkewitz A.P."/>
            <person name="Asai D.J."/>
            <person name="Wilkes D.E."/>
            <person name="Wang Y."/>
            <person name="Cai H."/>
            <person name="Collins K."/>
            <person name="Stewart B.A."/>
            <person name="Lee S.R."/>
            <person name="Wilamowska K."/>
            <person name="Weinberg Z."/>
            <person name="Ruzzo W.L."/>
            <person name="Wloga D."/>
            <person name="Gaertig J."/>
            <person name="Frankel J."/>
            <person name="Tsao C.-C."/>
            <person name="Gorovsky M.A."/>
            <person name="Keeling P.J."/>
            <person name="Waller R.F."/>
            <person name="Patron N.J."/>
            <person name="Cherry J.M."/>
            <person name="Stover N.A."/>
            <person name="Krieger C.J."/>
            <person name="del Toro C."/>
            <person name="Ryder H.F."/>
            <person name="Williamson S.C."/>
            <person name="Barbeau R.A."/>
            <person name="Hamilton E.P."/>
            <person name="Orias E."/>
        </authorList>
    </citation>
    <scope>NUCLEOTIDE SEQUENCE [LARGE SCALE GENOMIC DNA]</scope>
    <source>
        <strain evidence="3">SB210</strain>
    </source>
</reference>
<organism evidence="2 3">
    <name type="scientific">Tetrahymena thermophila (strain SB210)</name>
    <dbReference type="NCBI Taxonomy" id="312017"/>
    <lineage>
        <taxon>Eukaryota</taxon>
        <taxon>Sar</taxon>
        <taxon>Alveolata</taxon>
        <taxon>Ciliophora</taxon>
        <taxon>Intramacronucleata</taxon>
        <taxon>Oligohymenophorea</taxon>
        <taxon>Hymenostomatida</taxon>
        <taxon>Tetrahymenina</taxon>
        <taxon>Tetrahymenidae</taxon>
        <taxon>Tetrahymena</taxon>
    </lineage>
</organism>